<feature type="compositionally biased region" description="Basic and acidic residues" evidence="1">
    <location>
        <begin position="133"/>
        <end position="148"/>
    </location>
</feature>
<dbReference type="EMBL" id="JAUIRO010000008">
    <property type="protein sequence ID" value="KAK0702974.1"/>
    <property type="molecule type" value="Genomic_DNA"/>
</dbReference>
<organism evidence="2 3">
    <name type="scientific">Lasiosphaeria miniovina</name>
    <dbReference type="NCBI Taxonomy" id="1954250"/>
    <lineage>
        <taxon>Eukaryota</taxon>
        <taxon>Fungi</taxon>
        <taxon>Dikarya</taxon>
        <taxon>Ascomycota</taxon>
        <taxon>Pezizomycotina</taxon>
        <taxon>Sordariomycetes</taxon>
        <taxon>Sordariomycetidae</taxon>
        <taxon>Sordariales</taxon>
        <taxon>Lasiosphaeriaceae</taxon>
        <taxon>Lasiosphaeria</taxon>
    </lineage>
</organism>
<comment type="caution">
    <text evidence="2">The sequence shown here is derived from an EMBL/GenBank/DDBJ whole genome shotgun (WGS) entry which is preliminary data.</text>
</comment>
<protein>
    <submittedName>
        <fullName evidence="2">Uncharacterized protein</fullName>
    </submittedName>
</protein>
<feature type="region of interest" description="Disordered" evidence="1">
    <location>
        <begin position="287"/>
        <end position="306"/>
    </location>
</feature>
<evidence type="ECO:0000313" key="2">
    <source>
        <dbReference type="EMBL" id="KAK0702974.1"/>
    </source>
</evidence>
<reference evidence="2" key="1">
    <citation type="submission" date="2023-06" db="EMBL/GenBank/DDBJ databases">
        <title>Genome-scale phylogeny and comparative genomics of the fungal order Sordariales.</title>
        <authorList>
            <consortium name="Lawrence Berkeley National Laboratory"/>
            <person name="Hensen N."/>
            <person name="Bonometti L."/>
            <person name="Westerberg I."/>
            <person name="Brannstrom I.O."/>
            <person name="Guillou S."/>
            <person name="Cros-Aarteil S."/>
            <person name="Calhoun S."/>
            <person name="Haridas S."/>
            <person name="Kuo A."/>
            <person name="Mondo S."/>
            <person name="Pangilinan J."/>
            <person name="Riley R."/>
            <person name="LaButti K."/>
            <person name="Andreopoulos B."/>
            <person name="Lipzen A."/>
            <person name="Chen C."/>
            <person name="Yanf M."/>
            <person name="Daum C."/>
            <person name="Ng V."/>
            <person name="Clum A."/>
            <person name="Steindorff A."/>
            <person name="Ohm R."/>
            <person name="Martin F."/>
            <person name="Silar P."/>
            <person name="Natvig D."/>
            <person name="Lalanne C."/>
            <person name="Gautier V."/>
            <person name="Ament-velasquez S.L."/>
            <person name="Kruys A."/>
            <person name="Hutchinson M.I."/>
            <person name="Powell A.J."/>
            <person name="Barry K."/>
            <person name="Miller A.N."/>
            <person name="Grigoriev I.V."/>
            <person name="Debuchy R."/>
            <person name="Gladieux P."/>
            <person name="Thoren M.H."/>
            <person name="Johannesson H."/>
        </authorList>
    </citation>
    <scope>NUCLEOTIDE SEQUENCE</scope>
    <source>
        <strain evidence="2">SMH2392-1A</strain>
    </source>
</reference>
<evidence type="ECO:0000256" key="1">
    <source>
        <dbReference type="SAM" id="MobiDB-lite"/>
    </source>
</evidence>
<dbReference type="Proteomes" id="UP001172101">
    <property type="component" value="Unassembled WGS sequence"/>
</dbReference>
<feature type="region of interest" description="Disordered" evidence="1">
    <location>
        <begin position="124"/>
        <end position="150"/>
    </location>
</feature>
<dbReference type="AlphaFoldDB" id="A0AA39ZSS6"/>
<dbReference type="RefSeq" id="XP_060289833.1">
    <property type="nucleotide sequence ID" value="XM_060435306.1"/>
</dbReference>
<sequence length="306" mass="32976">MLGNLESKGVGDGGETSQAGKNAGHWRRGRNLRGPVPAALGVNIYGLRWWQGELRVLSLVPSSSIVSFVGGVGSLELPLYRTSAILQDLAPGSCPARKTDHILGSPTQAASNLAETTKHPCQARLPHVRVRSHNNERPSRQPAGKDGRPTGIPRFPVWAVLGALPSSSKFASILHSCGARHCVPSSTGSGIRCPYWKVRSSVHMTALSQLLCTYWVSGVETRTLPIASLELSRRSFSSRCLSFHEAGSIQRSKRKRCSREEDPATGATSIGVQARDKAFQSVIGFRVQPPVPQPRTGQRCSGLESE</sequence>
<gene>
    <name evidence="2" type="ORF">B0T26DRAFT_487301</name>
</gene>
<dbReference type="GeneID" id="85318576"/>
<feature type="region of interest" description="Disordered" evidence="1">
    <location>
        <begin position="1"/>
        <end position="32"/>
    </location>
</feature>
<name>A0AA39ZSS6_9PEZI</name>
<keyword evidence="3" id="KW-1185">Reference proteome</keyword>
<accession>A0AA39ZSS6</accession>
<proteinExistence type="predicted"/>
<evidence type="ECO:0000313" key="3">
    <source>
        <dbReference type="Proteomes" id="UP001172101"/>
    </source>
</evidence>